<gene>
    <name evidence="13" type="ORF">PHYBLDRAFT_187670</name>
</gene>
<dbReference type="GO" id="GO:0016020">
    <property type="term" value="C:membrane"/>
    <property type="evidence" value="ECO:0007669"/>
    <property type="project" value="UniProtKB-SubCell"/>
</dbReference>
<evidence type="ECO:0000256" key="4">
    <source>
        <dbReference type="ARBA" id="ARBA00022617"/>
    </source>
</evidence>
<evidence type="ECO:0000256" key="3">
    <source>
        <dbReference type="ARBA" id="ARBA00010617"/>
    </source>
</evidence>
<dbReference type="EMBL" id="KV440986">
    <property type="protein sequence ID" value="OAD71103.1"/>
    <property type="molecule type" value="Genomic_DNA"/>
</dbReference>
<evidence type="ECO:0000256" key="8">
    <source>
        <dbReference type="ARBA" id="ARBA00023004"/>
    </source>
</evidence>
<feature type="binding site" description="axial binding residue" evidence="11">
    <location>
        <position position="471"/>
    </location>
    <ligand>
        <name>heme</name>
        <dbReference type="ChEBI" id="CHEBI:30413"/>
    </ligand>
    <ligandPart>
        <name>Fe</name>
        <dbReference type="ChEBI" id="CHEBI:18248"/>
    </ligandPart>
</feature>
<organism evidence="13 14">
    <name type="scientific">Phycomyces blakesleeanus (strain ATCC 8743b / DSM 1359 / FGSC 10004 / NBRC 33097 / NRRL 1555)</name>
    <dbReference type="NCBI Taxonomy" id="763407"/>
    <lineage>
        <taxon>Eukaryota</taxon>
        <taxon>Fungi</taxon>
        <taxon>Fungi incertae sedis</taxon>
        <taxon>Mucoromycota</taxon>
        <taxon>Mucoromycotina</taxon>
        <taxon>Mucoromycetes</taxon>
        <taxon>Mucorales</taxon>
        <taxon>Phycomycetaceae</taxon>
        <taxon>Phycomyces</taxon>
    </lineage>
</organism>
<keyword evidence="9 12" id="KW-0503">Monooxygenase</keyword>
<keyword evidence="12" id="KW-0560">Oxidoreductase</keyword>
<comment type="subcellular location">
    <subcellularLocation>
        <location evidence="2">Membrane</location>
    </subcellularLocation>
</comment>
<dbReference type="InParanoid" id="A0A162TZI6"/>
<dbReference type="GO" id="GO:0016705">
    <property type="term" value="F:oxidoreductase activity, acting on paired donors, with incorporation or reduction of molecular oxygen"/>
    <property type="evidence" value="ECO:0007669"/>
    <property type="project" value="InterPro"/>
</dbReference>
<dbReference type="Gene3D" id="1.10.630.10">
    <property type="entry name" value="Cytochrome P450"/>
    <property type="match status" value="1"/>
</dbReference>
<name>A0A162TZI6_PHYB8</name>
<keyword evidence="14" id="KW-1185">Reference proteome</keyword>
<evidence type="ECO:0000256" key="12">
    <source>
        <dbReference type="RuleBase" id="RU000461"/>
    </source>
</evidence>
<evidence type="ECO:0000256" key="1">
    <source>
        <dbReference type="ARBA" id="ARBA00001971"/>
    </source>
</evidence>
<evidence type="ECO:0000256" key="7">
    <source>
        <dbReference type="ARBA" id="ARBA00022989"/>
    </source>
</evidence>
<comment type="cofactor">
    <cofactor evidence="1 11">
        <name>heme</name>
        <dbReference type="ChEBI" id="CHEBI:30413"/>
    </cofactor>
</comment>
<dbReference type="CDD" id="cd11041">
    <property type="entry name" value="CYP503A1-like"/>
    <property type="match status" value="1"/>
</dbReference>
<keyword evidence="8 11" id="KW-0408">Iron</keyword>
<dbReference type="GO" id="GO:0005506">
    <property type="term" value="F:iron ion binding"/>
    <property type="evidence" value="ECO:0007669"/>
    <property type="project" value="InterPro"/>
</dbReference>
<dbReference type="PRINTS" id="PR00465">
    <property type="entry name" value="EP450IV"/>
</dbReference>
<dbReference type="GO" id="GO:0004497">
    <property type="term" value="F:monooxygenase activity"/>
    <property type="evidence" value="ECO:0007669"/>
    <property type="project" value="UniProtKB-KW"/>
</dbReference>
<protein>
    <submittedName>
        <fullName evidence="13">CYP5312 protein</fullName>
    </submittedName>
</protein>
<dbReference type="AlphaFoldDB" id="A0A162TZI6"/>
<keyword evidence="6 11" id="KW-0479">Metal-binding</keyword>
<keyword evidence="7" id="KW-1133">Transmembrane helix</keyword>
<evidence type="ECO:0000256" key="11">
    <source>
        <dbReference type="PIRSR" id="PIRSR602403-1"/>
    </source>
</evidence>
<dbReference type="VEuPathDB" id="FungiDB:PHYBLDRAFT_187670"/>
<accession>A0A162TZI6</accession>
<dbReference type="PANTHER" id="PTHR46206">
    <property type="entry name" value="CYTOCHROME P450"/>
    <property type="match status" value="1"/>
</dbReference>
<evidence type="ECO:0000256" key="2">
    <source>
        <dbReference type="ARBA" id="ARBA00004370"/>
    </source>
</evidence>
<dbReference type="InterPro" id="IPR036396">
    <property type="entry name" value="Cyt_P450_sf"/>
</dbReference>
<proteinExistence type="inferred from homology"/>
<comment type="similarity">
    <text evidence="3 12">Belongs to the cytochrome P450 family.</text>
</comment>
<evidence type="ECO:0000256" key="9">
    <source>
        <dbReference type="ARBA" id="ARBA00023033"/>
    </source>
</evidence>
<dbReference type="SUPFAM" id="SSF48264">
    <property type="entry name" value="Cytochrome P450"/>
    <property type="match status" value="1"/>
</dbReference>
<dbReference type="PANTHER" id="PTHR46206:SF5">
    <property type="entry name" value="P450, PUTATIVE (EUROFUNG)-RELATED"/>
    <property type="match status" value="1"/>
</dbReference>
<dbReference type="Proteomes" id="UP000077315">
    <property type="component" value="Unassembled WGS sequence"/>
</dbReference>
<dbReference type="Pfam" id="PF00067">
    <property type="entry name" value="p450"/>
    <property type="match status" value="1"/>
</dbReference>
<keyword evidence="10" id="KW-0472">Membrane</keyword>
<dbReference type="InterPro" id="IPR001128">
    <property type="entry name" value="Cyt_P450"/>
</dbReference>
<dbReference type="OrthoDB" id="1844152at2759"/>
<dbReference type="RefSeq" id="XP_018289143.1">
    <property type="nucleotide sequence ID" value="XM_018439411.1"/>
</dbReference>
<dbReference type="GO" id="GO:0020037">
    <property type="term" value="F:heme binding"/>
    <property type="evidence" value="ECO:0007669"/>
    <property type="project" value="InterPro"/>
</dbReference>
<dbReference type="InterPro" id="IPR002403">
    <property type="entry name" value="Cyt_P450_E_grp-IV"/>
</dbReference>
<keyword evidence="5" id="KW-0812">Transmembrane</keyword>
<dbReference type="STRING" id="763407.A0A162TZI6"/>
<evidence type="ECO:0000256" key="5">
    <source>
        <dbReference type="ARBA" id="ARBA00022692"/>
    </source>
</evidence>
<dbReference type="PROSITE" id="PS00086">
    <property type="entry name" value="CYTOCHROME_P450"/>
    <property type="match status" value="1"/>
</dbReference>
<dbReference type="InterPro" id="IPR017972">
    <property type="entry name" value="Cyt_P450_CS"/>
</dbReference>
<evidence type="ECO:0000313" key="14">
    <source>
        <dbReference type="Proteomes" id="UP000077315"/>
    </source>
</evidence>
<reference evidence="14" key="1">
    <citation type="submission" date="2015-06" db="EMBL/GenBank/DDBJ databases">
        <title>Expansion of signal transduction pathways in fungi by whole-genome duplication.</title>
        <authorList>
            <consortium name="DOE Joint Genome Institute"/>
            <person name="Corrochano L.M."/>
            <person name="Kuo A."/>
            <person name="Marcet-Houben M."/>
            <person name="Polaino S."/>
            <person name="Salamov A."/>
            <person name="Villalobos J.M."/>
            <person name="Alvarez M.I."/>
            <person name="Avalos J."/>
            <person name="Benito E.P."/>
            <person name="Benoit I."/>
            <person name="Burger G."/>
            <person name="Camino L.P."/>
            <person name="Canovas D."/>
            <person name="Cerda-Olmedo E."/>
            <person name="Cheng J.-F."/>
            <person name="Dominguez A."/>
            <person name="Elias M."/>
            <person name="Eslava A.P."/>
            <person name="Glaser F."/>
            <person name="Grimwood J."/>
            <person name="Gutierrez G."/>
            <person name="Heitman J."/>
            <person name="Henrissat B."/>
            <person name="Iturriaga E.A."/>
            <person name="Lang B.F."/>
            <person name="Lavin J.L."/>
            <person name="Lee S."/>
            <person name="Li W."/>
            <person name="Lindquist E."/>
            <person name="Lopez-Garcia S."/>
            <person name="Luque E.M."/>
            <person name="Marcos A.T."/>
            <person name="Martin J."/>
            <person name="McCluskey K."/>
            <person name="Medina H.R."/>
            <person name="Miralles-Duran A."/>
            <person name="Miyazaki A."/>
            <person name="Munoz-Torres E."/>
            <person name="Oguiza J.A."/>
            <person name="Ohm R."/>
            <person name="Olmedo M."/>
            <person name="Orejas M."/>
            <person name="Ortiz-Castellanos L."/>
            <person name="Pisabarro A.G."/>
            <person name="Rodriguez-Romero J."/>
            <person name="Ruiz-Herrera J."/>
            <person name="Ruiz-Vazquez R."/>
            <person name="Sanz C."/>
            <person name="Schackwitz W."/>
            <person name="Schmutz J."/>
            <person name="Shahriari M."/>
            <person name="Shelest E."/>
            <person name="Silva-Franco F."/>
            <person name="Soanes D."/>
            <person name="Syed K."/>
            <person name="Tagua V.G."/>
            <person name="Talbot N.J."/>
            <person name="Thon M."/>
            <person name="De vries R.P."/>
            <person name="Wiebenga A."/>
            <person name="Yadav J.S."/>
            <person name="Braun E.L."/>
            <person name="Baker S."/>
            <person name="Garre V."/>
            <person name="Horwitz B."/>
            <person name="Torres-Martinez S."/>
            <person name="Idnurm A."/>
            <person name="Herrera-Estrella A."/>
            <person name="Gabaldon T."/>
            <person name="Grigoriev I.V."/>
        </authorList>
    </citation>
    <scope>NUCLEOTIDE SEQUENCE [LARGE SCALE GENOMIC DNA]</scope>
    <source>
        <strain evidence="14">NRRL 1555(-)</strain>
    </source>
</reference>
<dbReference type="GeneID" id="29000317"/>
<evidence type="ECO:0000313" key="13">
    <source>
        <dbReference type="EMBL" id="OAD71103.1"/>
    </source>
</evidence>
<sequence length="527" mass="58614">MTDTTISRSIETVLKIVNDISPRIASAYQTTTRNELILVGGAALFSVYNLVQYIKDKSTAKYYLPPRVPFALPLVGHSLYLLWDSNQFIDWCAKKYGEVYEISIMGKIVTVASGLSGQEALKADTDFLSLEEGVIKDVLYLQYAIDKTTFEIGFYVNPVVAKAVISHKKVPRHTEGILKGMDAGFKNLLPATDSFVLKDPNHFFQRLIAHMSVPTLIGKEVGDNATVIESFAAFTADVTDNIPIFMSVPVVFHRFITPYLQSFKRHRVIMSKFIAPVVESRRQAADAAKLKGETYKAEDDFLQGLLEFVKPDGTNYTADQVAQATLLVAFASVHTTATNLAFCAYWIVSRPDIKQAILEEIESVVGKDINTELTYEHFENMPYLDKVIRESVRQGADVLAVGKKCLKTFTFSNGYQVPAGRVVETTNRRLNMGLSANRVDISEMDPLESGSRPPTTASRDYVTFGMGKHLCPGRFFAVLEIKLTIIQLLRQYDITPSTSSPAHPVKLIGGFMATNSSAPIRFTKRKL</sequence>
<evidence type="ECO:0000256" key="6">
    <source>
        <dbReference type="ARBA" id="ARBA00022723"/>
    </source>
</evidence>
<keyword evidence="4 11" id="KW-0349">Heme</keyword>
<evidence type="ECO:0000256" key="10">
    <source>
        <dbReference type="ARBA" id="ARBA00023136"/>
    </source>
</evidence>